<dbReference type="Proteomes" id="UP000199120">
    <property type="component" value="Unassembled WGS sequence"/>
</dbReference>
<feature type="signal peptide" evidence="2">
    <location>
        <begin position="1"/>
        <end position="24"/>
    </location>
</feature>
<evidence type="ECO:0000256" key="2">
    <source>
        <dbReference type="SAM" id="SignalP"/>
    </source>
</evidence>
<protein>
    <recommendedName>
        <fullName evidence="5">Plasmid related protein</fullName>
    </recommendedName>
</protein>
<evidence type="ECO:0000313" key="4">
    <source>
        <dbReference type="Proteomes" id="UP000199120"/>
    </source>
</evidence>
<keyword evidence="2" id="KW-0732">Signal</keyword>
<sequence>MNQPTRLKPLFHPGRLLVTPAALAALRSNGVPVISVLLRHVAGDWGIVSDDDKRQNDLSVVAGLRVLSIYRLPDHTRILVVTEWDRSATTIERLNEVPHEDEPRQPRSSNRRYPRWPNPCYRQGASA</sequence>
<dbReference type="AlphaFoldDB" id="A0A1H7MSR5"/>
<evidence type="ECO:0008006" key="5">
    <source>
        <dbReference type="Google" id="ProtNLM"/>
    </source>
</evidence>
<proteinExistence type="predicted"/>
<evidence type="ECO:0000313" key="3">
    <source>
        <dbReference type="EMBL" id="SEL14406.1"/>
    </source>
</evidence>
<feature type="chain" id="PRO_5030029093" description="Plasmid related protein" evidence="2">
    <location>
        <begin position="25"/>
        <end position="127"/>
    </location>
</feature>
<accession>A0A1H7MSR5</accession>
<dbReference type="EMBL" id="FOAJ01000005">
    <property type="protein sequence ID" value="SEL14406.1"/>
    <property type="molecule type" value="Genomic_DNA"/>
</dbReference>
<dbReference type="RefSeq" id="WP_090543417.1">
    <property type="nucleotide sequence ID" value="NZ_FNSR01000001.1"/>
</dbReference>
<dbReference type="STRING" id="416943.SAMN05445871_1389"/>
<evidence type="ECO:0000256" key="1">
    <source>
        <dbReference type="SAM" id="MobiDB-lite"/>
    </source>
</evidence>
<name>A0A1H7MSR5_9BURK</name>
<gene>
    <name evidence="3" type="ORF">SAMN05192542_105163</name>
</gene>
<dbReference type="OrthoDB" id="5522207at2"/>
<reference evidence="4" key="1">
    <citation type="submission" date="2016-10" db="EMBL/GenBank/DDBJ databases">
        <authorList>
            <person name="Varghese N."/>
            <person name="Submissions S."/>
        </authorList>
    </citation>
    <scope>NUCLEOTIDE SEQUENCE [LARGE SCALE GENOMIC DNA]</scope>
    <source>
        <strain evidence="4">LMG 26416</strain>
    </source>
</reference>
<keyword evidence="4" id="KW-1185">Reference proteome</keyword>
<organism evidence="3 4">
    <name type="scientific">Paraburkholderia caballeronis</name>
    <dbReference type="NCBI Taxonomy" id="416943"/>
    <lineage>
        <taxon>Bacteria</taxon>
        <taxon>Pseudomonadati</taxon>
        <taxon>Pseudomonadota</taxon>
        <taxon>Betaproteobacteria</taxon>
        <taxon>Burkholderiales</taxon>
        <taxon>Burkholderiaceae</taxon>
        <taxon>Paraburkholderia</taxon>
    </lineage>
</organism>
<feature type="compositionally biased region" description="Basic and acidic residues" evidence="1">
    <location>
        <begin position="95"/>
        <end position="105"/>
    </location>
</feature>
<feature type="region of interest" description="Disordered" evidence="1">
    <location>
        <begin position="95"/>
        <end position="127"/>
    </location>
</feature>